<dbReference type="Pfam" id="PF09148">
    <property type="entry name" value="DUF1934"/>
    <property type="match status" value="1"/>
</dbReference>
<keyword evidence="2" id="KW-1185">Reference proteome</keyword>
<evidence type="ECO:0008006" key="3">
    <source>
        <dbReference type="Google" id="ProtNLM"/>
    </source>
</evidence>
<sequence>MTTAKQAVHVRLDTTITDDGDTQTETVQVTGEVIGSGMKRMIRFTETNDQNESIDTVIMVSEDKVTLKRTGAIHMSQQFIENKKTESHYQHPLMRFRMETYTDAIDYIYSDTDQDLSLKMRYRTVINGAGERTHTLKLNIKGDKNG</sequence>
<evidence type="ECO:0000313" key="1">
    <source>
        <dbReference type="EMBL" id="GEN57025.1"/>
    </source>
</evidence>
<evidence type="ECO:0000313" key="2">
    <source>
        <dbReference type="Proteomes" id="UP000321400"/>
    </source>
</evidence>
<dbReference type="EMBL" id="BJYE01000017">
    <property type="protein sequence ID" value="GEN57025.1"/>
    <property type="molecule type" value="Genomic_DNA"/>
</dbReference>
<dbReference type="InterPro" id="IPR012674">
    <property type="entry name" value="Calycin"/>
</dbReference>
<dbReference type="Proteomes" id="UP000321400">
    <property type="component" value="Unassembled WGS sequence"/>
</dbReference>
<proteinExistence type="predicted"/>
<protein>
    <recommendedName>
        <fullName evidence="3">Beta-barrel protein YwiB</fullName>
    </recommendedName>
</protein>
<accession>A0A511X250</accession>
<dbReference type="SUPFAM" id="SSF50814">
    <property type="entry name" value="Lipocalins"/>
    <property type="match status" value="1"/>
</dbReference>
<dbReference type="InterPro" id="IPR015231">
    <property type="entry name" value="DUF1934"/>
</dbReference>
<reference evidence="1 2" key="1">
    <citation type="submission" date="2019-07" db="EMBL/GenBank/DDBJ databases">
        <title>Whole genome shotgun sequence of Halolactibacillus alkaliphilus NBRC 103919.</title>
        <authorList>
            <person name="Hosoyama A."/>
            <person name="Uohara A."/>
            <person name="Ohji S."/>
            <person name="Ichikawa N."/>
        </authorList>
    </citation>
    <scope>NUCLEOTIDE SEQUENCE [LARGE SCALE GENOMIC DNA]</scope>
    <source>
        <strain evidence="1 2">NBRC 103919</strain>
    </source>
</reference>
<comment type="caution">
    <text evidence="1">The sequence shown here is derived from an EMBL/GenBank/DDBJ whole genome shotgun (WGS) entry which is preliminary data.</text>
</comment>
<dbReference type="Gene3D" id="2.40.128.20">
    <property type="match status" value="1"/>
</dbReference>
<gene>
    <name evidence="1" type="ORF">HAL01_14890</name>
</gene>
<name>A0A511X250_9BACI</name>
<dbReference type="RefSeq" id="WP_170243689.1">
    <property type="nucleotide sequence ID" value="NZ_BJYE01000017.1"/>
</dbReference>
<dbReference type="AlphaFoldDB" id="A0A511X250"/>
<organism evidence="1 2">
    <name type="scientific">Halolactibacillus alkaliphilus</name>
    <dbReference type="NCBI Taxonomy" id="442899"/>
    <lineage>
        <taxon>Bacteria</taxon>
        <taxon>Bacillati</taxon>
        <taxon>Bacillota</taxon>
        <taxon>Bacilli</taxon>
        <taxon>Bacillales</taxon>
        <taxon>Bacillaceae</taxon>
        <taxon>Halolactibacillus</taxon>
    </lineage>
</organism>
<dbReference type="STRING" id="442899.SAMN05720591_1173"/>